<organism evidence="2 3">
    <name type="scientific">Cladosporium halotolerans</name>
    <dbReference type="NCBI Taxonomy" id="1052096"/>
    <lineage>
        <taxon>Eukaryota</taxon>
        <taxon>Fungi</taxon>
        <taxon>Dikarya</taxon>
        <taxon>Ascomycota</taxon>
        <taxon>Pezizomycotina</taxon>
        <taxon>Dothideomycetes</taxon>
        <taxon>Dothideomycetidae</taxon>
        <taxon>Cladosporiales</taxon>
        <taxon>Cladosporiaceae</taxon>
        <taxon>Cladosporium</taxon>
    </lineage>
</organism>
<keyword evidence="3" id="KW-1185">Reference proteome</keyword>
<feature type="compositionally biased region" description="Gly residues" evidence="1">
    <location>
        <begin position="357"/>
        <end position="367"/>
    </location>
</feature>
<feature type="compositionally biased region" description="Basic and acidic residues" evidence="1">
    <location>
        <begin position="516"/>
        <end position="527"/>
    </location>
</feature>
<reference evidence="2 3" key="1">
    <citation type="journal article" date="2020" name="Microbiol. Resour. Announc.">
        <title>Draft Genome Sequence of a Cladosporium Species Isolated from the Mesophotic Ascidian Didemnum maculosum.</title>
        <authorList>
            <person name="Gioti A."/>
            <person name="Siaperas R."/>
            <person name="Nikolaivits E."/>
            <person name="Le Goff G."/>
            <person name="Ouazzani J."/>
            <person name="Kotoulas G."/>
            <person name="Topakas E."/>
        </authorList>
    </citation>
    <scope>NUCLEOTIDE SEQUENCE [LARGE SCALE GENOMIC DNA]</scope>
    <source>
        <strain evidence="2 3">TM138-S3</strain>
    </source>
</reference>
<evidence type="ECO:0000256" key="1">
    <source>
        <dbReference type="SAM" id="MobiDB-lite"/>
    </source>
</evidence>
<proteinExistence type="predicted"/>
<gene>
    <name evidence="2" type="ORF">WHR41_02471</name>
</gene>
<dbReference type="EMBL" id="JAAQHG020000006">
    <property type="protein sequence ID" value="KAL1588682.1"/>
    <property type="molecule type" value="Genomic_DNA"/>
</dbReference>
<dbReference type="GeneID" id="96003915"/>
<evidence type="ECO:0000313" key="3">
    <source>
        <dbReference type="Proteomes" id="UP000803884"/>
    </source>
</evidence>
<accession>A0AB34KY24</accession>
<dbReference type="AlphaFoldDB" id="A0AB34KY24"/>
<dbReference type="Proteomes" id="UP000803884">
    <property type="component" value="Unassembled WGS sequence"/>
</dbReference>
<evidence type="ECO:0000313" key="2">
    <source>
        <dbReference type="EMBL" id="KAL1588682.1"/>
    </source>
</evidence>
<feature type="region of interest" description="Disordered" evidence="1">
    <location>
        <begin position="490"/>
        <end position="539"/>
    </location>
</feature>
<comment type="caution">
    <text evidence="2">The sequence shown here is derived from an EMBL/GenBank/DDBJ whole genome shotgun (WGS) entry which is preliminary data.</text>
</comment>
<feature type="region of interest" description="Disordered" evidence="1">
    <location>
        <begin position="387"/>
        <end position="449"/>
    </location>
</feature>
<feature type="region of interest" description="Disordered" evidence="1">
    <location>
        <begin position="274"/>
        <end position="369"/>
    </location>
</feature>
<sequence length="539" mass="55861">MGISPSLPSHAYTQLYLPADCFRLCHGGSPPHCFCRGPHHSRSKYVYVERNNTGGPPRESYRDPADLAAAGVMPPAWAAQPWRPKDYDVLSRVLGQLMAQQRGITEVPWAEVQGFAGYPGPGSGAGAGTGAGAGAGAPWMFGGADVEAARRQNERVKEMFDQVQTMSDCLFGSPAELREKRFEQRLLSHLQPLVPELAKLIALQQMGLVGAGGMGMGTGMGAGPAAGIGPFGGGMGGMQPAMNPFAMASGGAVQGMHPMMAGGGGGVDPRMMAEVGGMGGGMRRPSRGRRGMRNLEWDDEDDELEWGRGRGGGFGGGRRRRRGRYDDLDDLFGDRGGDGLRSPRGPPRGPHRPRPDNGGGSGAGGAVFGSFDDNVRFGAAPAAASIPNATTAAPPPPPQYASPISPQNGPLHRPIPVPAAAATPERILTPVGTPLVGSPPPMPATRPSGVAPGVFPLASGVPSPGEGLPPYRSYPGTFDMPAPPIYPGAAVGGEPLARPGLRGRGVSFNPEAGLTRPREEEQNRGEPDSGGPAGRRDVL</sequence>
<protein>
    <submittedName>
        <fullName evidence="2">Uncharacterized protein</fullName>
    </submittedName>
</protein>
<dbReference type="RefSeq" id="XP_069231787.1">
    <property type="nucleotide sequence ID" value="XM_069371077.1"/>
</dbReference>
<name>A0AB34KY24_9PEZI</name>